<dbReference type="Gene3D" id="3.10.120.10">
    <property type="entry name" value="Cytochrome b5-like heme/steroid binding domain"/>
    <property type="match status" value="1"/>
</dbReference>
<keyword evidence="8 10" id="KW-0408">Iron</keyword>
<dbReference type="EC" id="1.-.-.-" evidence="8"/>
<keyword evidence="2 11" id="KW-0812">Transmembrane</keyword>
<evidence type="ECO:0000259" key="12">
    <source>
        <dbReference type="PROSITE" id="PS50255"/>
    </source>
</evidence>
<keyword evidence="9" id="KW-0862">Zinc</keyword>
<keyword evidence="8 9" id="KW-0479">Metal-binding</keyword>
<keyword evidence="10" id="KW-0349">Heme</keyword>
<evidence type="ECO:0000256" key="9">
    <source>
        <dbReference type="PIRSR" id="PIRSR005149-1"/>
    </source>
</evidence>
<comment type="subcellular location">
    <subcellularLocation>
        <location evidence="1">Endoplasmic reticulum membrane</location>
        <topology evidence="1">Multi-pass membrane protein</topology>
    </subcellularLocation>
</comment>
<keyword evidence="14" id="KW-1185">Reference proteome</keyword>
<keyword evidence="8" id="KW-0275">Fatty acid biosynthesis</keyword>
<keyword evidence="6 8" id="KW-0443">Lipid metabolism</keyword>
<dbReference type="SMART" id="SM01117">
    <property type="entry name" value="Cyt-b5"/>
    <property type="match status" value="1"/>
</dbReference>
<dbReference type="PANTHER" id="PTHR12863:SF1">
    <property type="entry name" value="FATTY ACID 2-HYDROXYLASE"/>
    <property type="match status" value="1"/>
</dbReference>
<feature type="transmembrane region" description="Helical" evidence="11">
    <location>
        <begin position="145"/>
        <end position="167"/>
    </location>
</feature>
<feature type="binding site" evidence="9">
    <location>
        <position position="204"/>
    </location>
    <ligand>
        <name>Zn(2+)</name>
        <dbReference type="ChEBI" id="CHEBI:29105"/>
        <label>1</label>
    </ligand>
</feature>
<accession>A0A0N5D0I7</accession>
<feature type="binding site" description="axial binding residue" evidence="10">
    <location>
        <position position="77"/>
    </location>
    <ligand>
        <name>heme</name>
        <dbReference type="ChEBI" id="CHEBI:30413"/>
    </ligand>
    <ligandPart>
        <name>Fe</name>
        <dbReference type="ChEBI" id="CHEBI:18248"/>
    </ligandPart>
</feature>
<feature type="binding site" evidence="9">
    <location>
        <position position="304"/>
    </location>
    <ligand>
        <name>Zn(2+)</name>
        <dbReference type="ChEBI" id="CHEBI:29105"/>
        <label>1</label>
    </ligand>
</feature>
<evidence type="ECO:0000256" key="4">
    <source>
        <dbReference type="ARBA" id="ARBA00022989"/>
    </source>
</evidence>
<keyword evidence="8" id="KW-0276">Fatty acid metabolism</keyword>
<evidence type="ECO:0000256" key="10">
    <source>
        <dbReference type="PIRSR" id="PIRSR005149-50"/>
    </source>
</evidence>
<comment type="similarity">
    <text evidence="8">Belongs to the sterol desaturase family. SCS7 subfamily.</text>
</comment>
<keyword evidence="4 11" id="KW-1133">Transmembrane helix</keyword>
<comment type="function">
    <text evidence="8">Catalyzes stereospecific hydroxylation of free fatty acids at the C-2 position to produce (R)-2-hydroxy fatty acids, which are building blocks of sphingolipids and glycosphingolipids common in neural tissue and epidermis. Plays an essential role in the synthesis of galactosphingolipids of the myelin sheath. Responsible for the synthesis of sphingolipids and glycosphingolipids involved in the formation of epidermal lamellar bodies critical for skin permeability barrier. Participates in the synthesis of glycosphingolipids and a fraction of type II wax diesters in sebaceous gland, specifically regulating hair follicle homeostasis. Involved in the synthesis of sphingolipids of plasma membrane rafts, controlling lipid raft mobility and trafficking of raft-associated proteins.</text>
</comment>
<evidence type="ECO:0000256" key="6">
    <source>
        <dbReference type="ARBA" id="ARBA00023098"/>
    </source>
</evidence>
<dbReference type="OMA" id="HFVHHDQ"/>
<dbReference type="Proteomes" id="UP000276776">
    <property type="component" value="Unassembled WGS sequence"/>
</dbReference>
<gene>
    <name evidence="13" type="ORF">TCLT_LOCUS6303</name>
</gene>
<keyword evidence="8" id="KW-0444">Lipid biosynthesis</keyword>
<protein>
    <recommendedName>
        <fullName evidence="8">Fatty acid 2-hydroxylase</fullName>
        <ecNumber evidence="8">1.-.-.-</ecNumber>
    </recommendedName>
</protein>
<feature type="binding site" evidence="9">
    <location>
        <position position="222"/>
    </location>
    <ligand>
        <name>Zn(2+)</name>
        <dbReference type="ChEBI" id="CHEBI:29105"/>
        <label>1</label>
    </ligand>
</feature>
<keyword evidence="7 8" id="KW-0472">Membrane</keyword>
<feature type="domain" description="Cytochrome b5 heme-binding" evidence="12">
    <location>
        <begin position="31"/>
        <end position="94"/>
    </location>
</feature>
<evidence type="ECO:0000256" key="8">
    <source>
        <dbReference type="PIRNR" id="PIRNR005149"/>
    </source>
</evidence>
<dbReference type="OrthoDB" id="2204368at2759"/>
<evidence type="ECO:0000256" key="1">
    <source>
        <dbReference type="ARBA" id="ARBA00004477"/>
    </source>
</evidence>
<comment type="cofactor">
    <cofactor evidence="8 9">
        <name>Zn(2+)</name>
        <dbReference type="ChEBI" id="CHEBI:29105"/>
    </cofactor>
    <text evidence="8 9">Binds 2 Zn(2+) ions per subunit that likely form a catalytic dimetal center.</text>
</comment>
<feature type="binding site" evidence="9">
    <location>
        <position position="301"/>
    </location>
    <ligand>
        <name>Zn(2+)</name>
        <dbReference type="ChEBI" id="CHEBI:29105"/>
        <label>1</label>
    </ligand>
</feature>
<feature type="transmembrane region" description="Helical" evidence="11">
    <location>
        <begin position="173"/>
        <end position="194"/>
    </location>
</feature>
<evidence type="ECO:0000313" key="15">
    <source>
        <dbReference type="WBParaSite" id="TCLT_0000631401-mRNA-1"/>
    </source>
</evidence>
<dbReference type="SUPFAM" id="SSF55856">
    <property type="entry name" value="Cytochrome b5-like heme/steroid binding domain"/>
    <property type="match status" value="1"/>
</dbReference>
<organism evidence="15">
    <name type="scientific">Thelazia callipaeda</name>
    <name type="common">Oriental eyeworm</name>
    <name type="synonym">Parasitic nematode</name>
    <dbReference type="NCBI Taxonomy" id="103827"/>
    <lineage>
        <taxon>Eukaryota</taxon>
        <taxon>Metazoa</taxon>
        <taxon>Ecdysozoa</taxon>
        <taxon>Nematoda</taxon>
        <taxon>Chromadorea</taxon>
        <taxon>Rhabditida</taxon>
        <taxon>Spirurina</taxon>
        <taxon>Spiruromorpha</taxon>
        <taxon>Thelazioidea</taxon>
        <taxon>Thelaziidae</taxon>
        <taxon>Thelazia</taxon>
    </lineage>
</organism>
<reference evidence="13 14" key="2">
    <citation type="submission" date="2018-11" db="EMBL/GenBank/DDBJ databases">
        <authorList>
            <consortium name="Pathogen Informatics"/>
        </authorList>
    </citation>
    <scope>NUCLEOTIDE SEQUENCE [LARGE SCALE GENOMIC DNA]</scope>
</reference>
<feature type="binding site" evidence="9">
    <location>
        <position position="226"/>
    </location>
    <ligand>
        <name>Zn(2+)</name>
        <dbReference type="ChEBI" id="CHEBI:29105"/>
        <label>1</label>
    </ligand>
</feature>
<keyword evidence="5 8" id="KW-0560">Oxidoreductase</keyword>
<dbReference type="InterPro" id="IPR036400">
    <property type="entry name" value="Cyt_B5-like_heme/steroid_sf"/>
</dbReference>
<dbReference type="Pfam" id="PF00173">
    <property type="entry name" value="Cyt-b5"/>
    <property type="match status" value="1"/>
</dbReference>
<evidence type="ECO:0000256" key="5">
    <source>
        <dbReference type="ARBA" id="ARBA00023002"/>
    </source>
</evidence>
<sequence length="328" mass="38588">MQSESIAENTLVDNCSAGDCNLRNRPLLLRINGKLYDVALFAEKHPGGQQILRRLEGEDVSDYMNGMKNINGIKHIHSKAAYRMLERYCVEDQYNETDDLLSNEPMLKKVGNLGDRYWTWIHQPYEGSLRLFESNILESMTRTSWWVVPLVWMPFVIAITVRAFSIVFLDYGFLYGLLFWAVFFTLGVLMWTLLEYLLHRCIFHWQPSPKSRFQITLHFLLHGLHHKTPLDSDRLVFPPIPACFFFSFLYFMFDQLLPYDLFYCFGGGSLFGYIMYDCLHYYLHHADPLPGTSLHYRKVYHNNHHFKNSDLGLFLSNFNVILLFLCML</sequence>
<name>A0A0N5D0I7_THECL</name>
<evidence type="ECO:0000256" key="7">
    <source>
        <dbReference type="ARBA" id="ARBA00023136"/>
    </source>
</evidence>
<dbReference type="InterPro" id="IPR014430">
    <property type="entry name" value="Scs7"/>
</dbReference>
<dbReference type="GO" id="GO:0005789">
    <property type="term" value="C:endoplasmic reticulum membrane"/>
    <property type="evidence" value="ECO:0007669"/>
    <property type="project" value="UniProtKB-SubCell"/>
</dbReference>
<evidence type="ECO:0000313" key="13">
    <source>
        <dbReference type="EMBL" id="VDN03640.1"/>
    </source>
</evidence>
<reference evidence="15" key="1">
    <citation type="submission" date="2017-02" db="UniProtKB">
        <authorList>
            <consortium name="WormBaseParasite"/>
        </authorList>
    </citation>
    <scope>IDENTIFICATION</scope>
</reference>
<dbReference type="EMBL" id="UYYF01004406">
    <property type="protein sequence ID" value="VDN03640.1"/>
    <property type="molecule type" value="Genomic_DNA"/>
</dbReference>
<feature type="binding site" evidence="9">
    <location>
        <position position="225"/>
    </location>
    <ligand>
        <name>Zn(2+)</name>
        <dbReference type="ChEBI" id="CHEBI:29105"/>
        <label>1</label>
    </ligand>
</feature>
<dbReference type="PANTHER" id="PTHR12863">
    <property type="entry name" value="FATTY ACID HYDROXYLASE"/>
    <property type="match status" value="1"/>
</dbReference>
<dbReference type="InterPro" id="IPR001199">
    <property type="entry name" value="Cyt_B5-like_heme/steroid-bd"/>
</dbReference>
<evidence type="ECO:0000313" key="14">
    <source>
        <dbReference type="Proteomes" id="UP000276776"/>
    </source>
</evidence>
<feature type="transmembrane region" description="Helical" evidence="11">
    <location>
        <begin position="235"/>
        <end position="253"/>
    </location>
</feature>
<evidence type="ECO:0000256" key="11">
    <source>
        <dbReference type="SAM" id="Phobius"/>
    </source>
</evidence>
<evidence type="ECO:0000256" key="3">
    <source>
        <dbReference type="ARBA" id="ARBA00022824"/>
    </source>
</evidence>
<evidence type="ECO:0000256" key="2">
    <source>
        <dbReference type="ARBA" id="ARBA00022692"/>
    </source>
</evidence>
<dbReference type="PIRSF" id="PIRSF005149">
    <property type="entry name" value="IPC-B_HD"/>
    <property type="match status" value="1"/>
</dbReference>
<feature type="binding site" evidence="9">
    <location>
        <position position="280"/>
    </location>
    <ligand>
        <name>Zn(2+)</name>
        <dbReference type="ChEBI" id="CHEBI:29105"/>
        <label>1</label>
    </ligand>
</feature>
<dbReference type="STRING" id="103827.A0A0N5D0I7"/>
<keyword evidence="3 8" id="KW-0256">Endoplasmic reticulum</keyword>
<comment type="cofactor">
    <cofactor evidence="10">
        <name>Fe cation</name>
        <dbReference type="ChEBI" id="CHEBI:24875"/>
    </cofactor>
</comment>
<dbReference type="PROSITE" id="PS50255">
    <property type="entry name" value="CYTOCHROME_B5_2"/>
    <property type="match status" value="1"/>
</dbReference>
<proteinExistence type="inferred from homology"/>
<dbReference type="AlphaFoldDB" id="A0A0N5D0I7"/>
<dbReference type="WBParaSite" id="TCLT_0000631401-mRNA-1">
    <property type="protein sequence ID" value="TCLT_0000631401-mRNA-1"/>
    <property type="gene ID" value="TCLT_0000631401"/>
</dbReference>
<dbReference type="GO" id="GO:0006633">
    <property type="term" value="P:fatty acid biosynthetic process"/>
    <property type="evidence" value="ECO:0007669"/>
    <property type="project" value="UniProtKB-KW"/>
</dbReference>
<feature type="binding site" description="axial binding residue" evidence="10">
    <location>
        <position position="45"/>
    </location>
    <ligand>
        <name>heme</name>
        <dbReference type="ChEBI" id="CHEBI:30413"/>
    </ligand>
    <ligandPart>
        <name>Fe</name>
        <dbReference type="ChEBI" id="CHEBI:18248"/>
    </ligandPart>
</feature>
<dbReference type="GO" id="GO:0080132">
    <property type="term" value="F:fatty acid 2-hydroxylase activity"/>
    <property type="evidence" value="ECO:0007669"/>
    <property type="project" value="InterPro"/>
</dbReference>
<feature type="binding site" evidence="9">
    <location>
        <position position="284"/>
    </location>
    <ligand>
        <name>Zn(2+)</name>
        <dbReference type="ChEBI" id="CHEBI:29105"/>
        <label>1</label>
    </ligand>
</feature>
<feature type="binding site" evidence="9">
    <location>
        <position position="199"/>
    </location>
    <ligand>
        <name>Zn(2+)</name>
        <dbReference type="ChEBI" id="CHEBI:29105"/>
        <label>1</label>
    </ligand>
</feature>
<feature type="binding site" evidence="9">
    <location>
        <position position="305"/>
    </location>
    <ligand>
        <name>Zn(2+)</name>
        <dbReference type="ChEBI" id="CHEBI:29105"/>
        <label>1</label>
    </ligand>
</feature>
<dbReference type="GO" id="GO:0005506">
    <property type="term" value="F:iron ion binding"/>
    <property type="evidence" value="ECO:0007669"/>
    <property type="project" value="UniProtKB-UniRule"/>
</dbReference>